<dbReference type="SUPFAM" id="SSF54570">
    <property type="entry name" value="Ribosomal protein S19"/>
    <property type="match status" value="1"/>
</dbReference>
<keyword evidence="2 4" id="KW-0689">Ribosomal protein</keyword>
<comment type="function">
    <text evidence="4">Protein S19 forms a complex with S13 that binds strongly to the 16S ribosomal RNA.</text>
</comment>
<evidence type="ECO:0000256" key="3">
    <source>
        <dbReference type="ARBA" id="ARBA00023274"/>
    </source>
</evidence>
<evidence type="ECO:0000313" key="7">
    <source>
        <dbReference type="Proteomes" id="UP000332487"/>
    </source>
</evidence>
<proteinExistence type="inferred from homology"/>
<keyword evidence="4" id="KW-0699">rRNA-binding</keyword>
<sequence length="130" mass="15106">MAEKVAFRGKVPSELEKLTNEEYAKLIKSRQRRWLKRNSIQLRQLSEKISRYKQKGINKSIKVKSRSALIMPSWIGMQFEVYNGKEYQKLEITAAMLGHRLGEFVYSTKRVMHSAPGIKATRGSKFLSQK</sequence>
<dbReference type="InterPro" id="IPR020934">
    <property type="entry name" value="Ribosomal_uS19_CS"/>
</dbReference>
<dbReference type="HAMAP" id="MF_00531">
    <property type="entry name" value="Ribosomal_uS19"/>
    <property type="match status" value="1"/>
</dbReference>
<evidence type="ECO:0000313" key="6">
    <source>
        <dbReference type="EMBL" id="EET89698.1"/>
    </source>
</evidence>
<evidence type="ECO:0000256" key="4">
    <source>
        <dbReference type="HAMAP-Rule" id="MF_00531"/>
    </source>
</evidence>
<organism evidence="6 7">
    <name type="scientific">Candidatus Micrarchaeum acidiphilum ARMAN-2</name>
    <dbReference type="NCBI Taxonomy" id="425595"/>
    <lineage>
        <taxon>Archaea</taxon>
        <taxon>Candidatus Micrarchaeota</taxon>
        <taxon>Candidatus Micrarchaeia</taxon>
        <taxon>Candidatus Micrarchaeales</taxon>
        <taxon>Candidatus Micrarchaeaceae</taxon>
        <taxon>Candidatus Micrarchaeum</taxon>
    </lineage>
</organism>
<dbReference type="PROSITE" id="PS00323">
    <property type="entry name" value="RIBOSOMAL_S19"/>
    <property type="match status" value="1"/>
</dbReference>
<evidence type="ECO:0000256" key="2">
    <source>
        <dbReference type="ARBA" id="ARBA00022980"/>
    </source>
</evidence>
<dbReference type="GO" id="GO:0006412">
    <property type="term" value="P:translation"/>
    <property type="evidence" value="ECO:0007669"/>
    <property type="project" value="UniProtKB-UniRule"/>
</dbReference>
<dbReference type="InterPro" id="IPR002222">
    <property type="entry name" value="Ribosomal_uS19"/>
</dbReference>
<dbReference type="Gene3D" id="3.30.860.10">
    <property type="entry name" value="30s Ribosomal Protein S19, Chain A"/>
    <property type="match status" value="1"/>
</dbReference>
<name>C7DIC4_MICA2</name>
<dbReference type="GO" id="GO:0022627">
    <property type="term" value="C:cytosolic small ribosomal subunit"/>
    <property type="evidence" value="ECO:0007669"/>
    <property type="project" value="TreeGrafter"/>
</dbReference>
<comment type="similarity">
    <text evidence="1 4 5">Belongs to the universal ribosomal protein uS19 family.</text>
</comment>
<dbReference type="PANTHER" id="PTHR11880:SF2">
    <property type="entry name" value="SMALL RIBOSOMAL SUBUNIT PROTEIN US19"/>
    <property type="match status" value="1"/>
</dbReference>
<dbReference type="PRINTS" id="PR00975">
    <property type="entry name" value="RIBOSOMALS19"/>
</dbReference>
<gene>
    <name evidence="4" type="primary">rps19p</name>
    <name evidence="6" type="ORF">UNLARM2_0816</name>
</gene>
<dbReference type="PANTHER" id="PTHR11880">
    <property type="entry name" value="RIBOSOMAL PROTEIN S19P FAMILY MEMBER"/>
    <property type="match status" value="1"/>
</dbReference>
<dbReference type="EMBL" id="GG697241">
    <property type="protein sequence ID" value="EET89698.1"/>
    <property type="molecule type" value="Genomic_DNA"/>
</dbReference>
<dbReference type="GO" id="GO:0019843">
    <property type="term" value="F:rRNA binding"/>
    <property type="evidence" value="ECO:0007669"/>
    <property type="project" value="UniProtKB-UniRule"/>
</dbReference>
<dbReference type="InterPro" id="IPR023575">
    <property type="entry name" value="Ribosomal_uS19_SF"/>
</dbReference>
<keyword evidence="3 4" id="KW-0687">Ribonucleoprotein</keyword>
<dbReference type="PIRSF" id="PIRSF002144">
    <property type="entry name" value="Ribosomal_S19"/>
    <property type="match status" value="1"/>
</dbReference>
<accession>C7DIC4</accession>
<reference evidence="6 7" key="2">
    <citation type="journal article" date="2010" name="Proc. Natl. Acad. Sci. U.S.A.">
        <title>Enigmatic, ultrasmall, uncultivated Archaea.</title>
        <authorList>
            <person name="Baker B.J."/>
            <person name="Comolli L.R."/>
            <person name="Dick G.J."/>
            <person name="Hauser L.J."/>
            <person name="Hyatt D."/>
            <person name="Dill B.D."/>
            <person name="Land M.L."/>
            <person name="Verberkmoes N.C."/>
            <person name="Hettich R.L."/>
            <person name="Banfield J.F."/>
        </authorList>
    </citation>
    <scope>NUCLEOTIDE SEQUENCE [LARGE SCALE GENOMIC DNA]</scope>
    <source>
        <strain evidence="6">ARMAN-2</strain>
    </source>
</reference>
<dbReference type="GO" id="GO:0000028">
    <property type="term" value="P:ribosomal small subunit assembly"/>
    <property type="evidence" value="ECO:0007669"/>
    <property type="project" value="TreeGrafter"/>
</dbReference>
<dbReference type="AlphaFoldDB" id="C7DIC4"/>
<evidence type="ECO:0000256" key="5">
    <source>
        <dbReference type="RuleBase" id="RU003485"/>
    </source>
</evidence>
<protein>
    <recommendedName>
        <fullName evidence="4">Small ribosomal subunit protein uS19</fullName>
    </recommendedName>
</protein>
<dbReference type="Pfam" id="PF00203">
    <property type="entry name" value="Ribosomal_S19"/>
    <property type="match status" value="1"/>
</dbReference>
<dbReference type="GO" id="GO:0003735">
    <property type="term" value="F:structural constituent of ribosome"/>
    <property type="evidence" value="ECO:0007669"/>
    <property type="project" value="InterPro"/>
</dbReference>
<keyword evidence="4" id="KW-0694">RNA-binding</keyword>
<evidence type="ECO:0000256" key="1">
    <source>
        <dbReference type="ARBA" id="ARBA00007345"/>
    </source>
</evidence>
<dbReference type="Proteomes" id="UP000332487">
    <property type="component" value="Unassembled WGS sequence"/>
</dbReference>
<reference evidence="6 7" key="1">
    <citation type="journal article" date="2009" name="Genome Biol.">
        <title>Community-wide analysis of microbial genome sequence signatures.</title>
        <authorList>
            <person name="Dick G.J."/>
            <person name="Andersson A.F."/>
            <person name="Baker B.J."/>
            <person name="Simmons S.L."/>
            <person name="Thomas B.C."/>
            <person name="Yelton A.P."/>
            <person name="Banfield J.F."/>
        </authorList>
    </citation>
    <scope>NUCLEOTIDE SEQUENCE [LARGE SCALE GENOMIC DNA]</scope>
    <source>
        <strain evidence="6">ARMAN-2</strain>
    </source>
</reference>
<keyword evidence="7" id="KW-1185">Reference proteome</keyword>